<dbReference type="SUPFAM" id="SSF52172">
    <property type="entry name" value="CheY-like"/>
    <property type="match status" value="1"/>
</dbReference>
<dbReference type="CDD" id="cd17557">
    <property type="entry name" value="REC_Rcp-like"/>
    <property type="match status" value="1"/>
</dbReference>
<keyword evidence="4" id="KW-1185">Reference proteome</keyword>
<accession>A0A8F9XLL6</accession>
<name>A0A8F9XLL6_9BACT</name>
<evidence type="ECO:0000256" key="1">
    <source>
        <dbReference type="PROSITE-ProRule" id="PRU00169"/>
    </source>
</evidence>
<dbReference type="Gene3D" id="3.40.50.2300">
    <property type="match status" value="1"/>
</dbReference>
<gene>
    <name evidence="3" type="ORF">K0B96_12000</name>
</gene>
<dbReference type="SMART" id="SM00448">
    <property type="entry name" value="REC"/>
    <property type="match status" value="1"/>
</dbReference>
<proteinExistence type="predicted"/>
<organism evidence="3 4">
    <name type="scientific">Horticoccus luteus</name>
    <dbReference type="NCBI Taxonomy" id="2862869"/>
    <lineage>
        <taxon>Bacteria</taxon>
        <taxon>Pseudomonadati</taxon>
        <taxon>Verrucomicrobiota</taxon>
        <taxon>Opitutia</taxon>
        <taxon>Opitutales</taxon>
        <taxon>Opitutaceae</taxon>
        <taxon>Horticoccus</taxon>
    </lineage>
</organism>
<sequence length="148" mass="16182">MPPLRPILLVEDNPNDVELTLTALKQARLANEVIVAHDGDQALDLLFRRGAHAGRTAPDPSVVFLDLKMPGTDGRDVLRQMRNAPALENLPVVVLTSSREESDLLETYQLGANAYVVKPVGFSNFISAVSKLGFFWALINEPPPTPRA</sequence>
<dbReference type="EMBL" id="CP080507">
    <property type="protein sequence ID" value="QYM80828.1"/>
    <property type="molecule type" value="Genomic_DNA"/>
</dbReference>
<dbReference type="InterPro" id="IPR001789">
    <property type="entry name" value="Sig_transdc_resp-reg_receiver"/>
</dbReference>
<evidence type="ECO:0000313" key="4">
    <source>
        <dbReference type="Proteomes" id="UP000825051"/>
    </source>
</evidence>
<keyword evidence="1" id="KW-0597">Phosphoprotein</keyword>
<dbReference type="Proteomes" id="UP000825051">
    <property type="component" value="Chromosome"/>
</dbReference>
<reference evidence="3" key="1">
    <citation type="submission" date="2021-08" db="EMBL/GenBank/DDBJ databases">
        <title>Genome of a novel bacterium of the phylum Verrucomicrobia, Oleiharenicola sp. KSB-15.</title>
        <authorList>
            <person name="Chung J.-H."/>
            <person name="Ahn J.-H."/>
            <person name="Yoon Y."/>
            <person name="Kim D.-Y."/>
            <person name="An S.-H."/>
            <person name="Park I."/>
            <person name="Yeon J."/>
        </authorList>
    </citation>
    <scope>NUCLEOTIDE SEQUENCE</scope>
    <source>
        <strain evidence="3">KSB-15</strain>
    </source>
</reference>
<dbReference type="PROSITE" id="PS50110">
    <property type="entry name" value="RESPONSE_REGULATORY"/>
    <property type="match status" value="1"/>
</dbReference>
<dbReference type="AlphaFoldDB" id="A0A8F9XLL6"/>
<protein>
    <submittedName>
        <fullName evidence="3">Response regulator</fullName>
    </submittedName>
</protein>
<evidence type="ECO:0000259" key="2">
    <source>
        <dbReference type="PROSITE" id="PS50110"/>
    </source>
</evidence>
<dbReference type="Pfam" id="PF00072">
    <property type="entry name" value="Response_reg"/>
    <property type="match status" value="1"/>
</dbReference>
<dbReference type="InterPro" id="IPR052893">
    <property type="entry name" value="TCS_response_regulator"/>
</dbReference>
<dbReference type="GO" id="GO:0000160">
    <property type="term" value="P:phosphorelay signal transduction system"/>
    <property type="evidence" value="ECO:0007669"/>
    <property type="project" value="InterPro"/>
</dbReference>
<dbReference type="PANTHER" id="PTHR44520:SF1">
    <property type="entry name" value="TWO-COMPONENT SYSTEM REGULATORY PROTEIN"/>
    <property type="match status" value="1"/>
</dbReference>
<dbReference type="KEGG" id="ole:K0B96_12000"/>
<dbReference type="PANTHER" id="PTHR44520">
    <property type="entry name" value="RESPONSE REGULATOR RCP1-RELATED"/>
    <property type="match status" value="1"/>
</dbReference>
<evidence type="ECO:0000313" key="3">
    <source>
        <dbReference type="EMBL" id="QYM80828.1"/>
    </source>
</evidence>
<dbReference type="InterPro" id="IPR011006">
    <property type="entry name" value="CheY-like_superfamily"/>
</dbReference>
<feature type="modified residue" description="4-aspartylphosphate" evidence="1">
    <location>
        <position position="66"/>
    </location>
</feature>
<feature type="domain" description="Response regulatory" evidence="2">
    <location>
        <begin position="6"/>
        <end position="133"/>
    </location>
</feature>